<dbReference type="PANTHER" id="PTHR35603">
    <property type="match status" value="1"/>
</dbReference>
<dbReference type="RefSeq" id="WP_147704425.1">
    <property type="nucleotide sequence ID" value="NZ_VDUY01000004.1"/>
</dbReference>
<keyword evidence="6" id="KW-1185">Reference proteome</keyword>
<evidence type="ECO:0000259" key="4">
    <source>
        <dbReference type="Pfam" id="PF05433"/>
    </source>
</evidence>
<protein>
    <submittedName>
        <fullName evidence="5">Glycine zipper 2TM domain-containing protein</fullName>
    </submittedName>
</protein>
<dbReference type="OrthoDB" id="5298735at2"/>
<name>A0A5C8NW75_9BURK</name>
<sequence>MPGINTLQRVAVAASIAALSACAMLPGTSPTTTTSTPYPSGPTTQAYVQYARVTNVELISTEQQPPSSGIGAGAVIGGVVGGLLGRQVGGGTGQDIATVAGVVGGALVGNAIQRNQVPPTVTQLYRVTVQQDNGGIRSFDYAEQPNVRVGDRVRIENDQLYR</sequence>
<dbReference type="GO" id="GO:0019867">
    <property type="term" value="C:outer membrane"/>
    <property type="evidence" value="ECO:0007669"/>
    <property type="project" value="InterPro"/>
</dbReference>
<dbReference type="InterPro" id="IPR051407">
    <property type="entry name" value="Bact_OM_lipoprot/Surf_antigen"/>
</dbReference>
<proteinExistence type="predicted"/>
<dbReference type="InterPro" id="IPR008816">
    <property type="entry name" value="Gly_zipper_2TM_dom"/>
</dbReference>
<feature type="domain" description="Glycine zipper 2TM" evidence="4">
    <location>
        <begin position="72"/>
        <end position="113"/>
    </location>
</feature>
<dbReference type="EMBL" id="VDUY01000004">
    <property type="protein sequence ID" value="TXL65230.1"/>
    <property type="molecule type" value="Genomic_DNA"/>
</dbReference>
<feature type="chain" id="PRO_5022786248" evidence="3">
    <location>
        <begin position="24"/>
        <end position="162"/>
    </location>
</feature>
<evidence type="ECO:0000313" key="5">
    <source>
        <dbReference type="EMBL" id="TXL65230.1"/>
    </source>
</evidence>
<comment type="subcellular location">
    <subcellularLocation>
        <location evidence="1">Membrane</location>
    </subcellularLocation>
</comment>
<organism evidence="5 6">
    <name type="scientific">Zeimonas arvi</name>
    <dbReference type="NCBI Taxonomy" id="2498847"/>
    <lineage>
        <taxon>Bacteria</taxon>
        <taxon>Pseudomonadati</taxon>
        <taxon>Pseudomonadota</taxon>
        <taxon>Betaproteobacteria</taxon>
        <taxon>Burkholderiales</taxon>
        <taxon>Burkholderiaceae</taxon>
        <taxon>Zeimonas</taxon>
    </lineage>
</organism>
<evidence type="ECO:0000256" key="1">
    <source>
        <dbReference type="ARBA" id="ARBA00004370"/>
    </source>
</evidence>
<reference evidence="5 6" key="1">
    <citation type="submission" date="2019-06" db="EMBL/GenBank/DDBJ databases">
        <title>Quisquiliibacterium sp. nov., isolated from a maize field.</title>
        <authorList>
            <person name="Lin S.-Y."/>
            <person name="Tsai C.-F."/>
            <person name="Young C.-C."/>
        </authorList>
    </citation>
    <scope>NUCLEOTIDE SEQUENCE [LARGE SCALE GENOMIC DNA]</scope>
    <source>
        <strain evidence="5 6">CC-CFT501</strain>
    </source>
</reference>
<comment type="caution">
    <text evidence="5">The sequence shown here is derived from an EMBL/GenBank/DDBJ whole genome shotgun (WGS) entry which is preliminary data.</text>
</comment>
<keyword evidence="3" id="KW-0732">Signal</keyword>
<evidence type="ECO:0000256" key="2">
    <source>
        <dbReference type="ARBA" id="ARBA00023136"/>
    </source>
</evidence>
<accession>A0A5C8NW75</accession>
<gene>
    <name evidence="5" type="ORF">FHP08_10520</name>
</gene>
<keyword evidence="2" id="KW-0472">Membrane</keyword>
<evidence type="ECO:0000313" key="6">
    <source>
        <dbReference type="Proteomes" id="UP000321548"/>
    </source>
</evidence>
<feature type="signal peptide" evidence="3">
    <location>
        <begin position="1"/>
        <end position="23"/>
    </location>
</feature>
<dbReference type="AlphaFoldDB" id="A0A5C8NW75"/>
<evidence type="ECO:0000256" key="3">
    <source>
        <dbReference type="SAM" id="SignalP"/>
    </source>
</evidence>
<dbReference type="Proteomes" id="UP000321548">
    <property type="component" value="Unassembled WGS sequence"/>
</dbReference>
<dbReference type="Pfam" id="PF05433">
    <property type="entry name" value="Rick_17kDa_Anti"/>
    <property type="match status" value="1"/>
</dbReference>
<dbReference type="PANTHER" id="PTHR35603:SF2">
    <property type="entry name" value="OUTER MEMBRANE LIPOPROTEIN"/>
    <property type="match status" value="1"/>
</dbReference>